<feature type="signal peptide" evidence="8">
    <location>
        <begin position="1"/>
        <end position="23"/>
    </location>
</feature>
<gene>
    <name evidence="9" type="ORF">CLODIP_2_CD00741</name>
</gene>
<dbReference type="OrthoDB" id="29460at2759"/>
<keyword evidence="4" id="KW-0813">Transport</keyword>
<evidence type="ECO:0000256" key="4">
    <source>
        <dbReference type="ARBA" id="ARBA00022927"/>
    </source>
</evidence>
<dbReference type="PANTHER" id="PTHR15071">
    <property type="entry name" value="MANNOSE-6-PHOSPHATE RECEPTOR FAMILY MEMBER"/>
    <property type="match status" value="1"/>
</dbReference>
<dbReference type="Gene3D" id="2.70.130.10">
    <property type="entry name" value="Mannose-6-phosphate receptor binding domain"/>
    <property type="match status" value="1"/>
</dbReference>
<evidence type="ECO:0000256" key="8">
    <source>
        <dbReference type="SAM" id="SignalP"/>
    </source>
</evidence>
<evidence type="ECO:0000313" key="9">
    <source>
        <dbReference type="EMBL" id="CAB3376173.1"/>
    </source>
</evidence>
<sequence length="253" mass="27250">MRLNIAFWGALLIVSCIVGWVSGQGYAYGPPSCQLLETCTCRFPWGRGFDLSNLTTLNVTLSSSLNETNGDTLIFNPCSSRQALNNSCPQNAAICKVSSNGKTTHILGLHENATISTVGANTLVQFSYVDDDNSTKSTSVKLVCAYNGEATTLAEDPAVPGRLLLTSKEVCSTDVPDAASDEMSSGATFLFIFFSLFAAYFFGGMAILKYIKGAQGVEMIPNYEFWTSLPSLVKDGFYFAMSGCRGSPSYDRI</sequence>
<organism evidence="9 10">
    <name type="scientific">Cloeon dipterum</name>
    <dbReference type="NCBI Taxonomy" id="197152"/>
    <lineage>
        <taxon>Eukaryota</taxon>
        <taxon>Metazoa</taxon>
        <taxon>Ecdysozoa</taxon>
        <taxon>Arthropoda</taxon>
        <taxon>Hexapoda</taxon>
        <taxon>Insecta</taxon>
        <taxon>Pterygota</taxon>
        <taxon>Palaeoptera</taxon>
        <taxon>Ephemeroptera</taxon>
        <taxon>Pisciforma</taxon>
        <taxon>Baetidae</taxon>
        <taxon>Cloeon</taxon>
    </lineage>
</organism>
<evidence type="ECO:0000256" key="2">
    <source>
        <dbReference type="ARBA" id="ARBA00022692"/>
    </source>
</evidence>
<dbReference type="InterPro" id="IPR018939">
    <property type="entry name" value="Autophagy-rel_prot_27"/>
</dbReference>
<comment type="caution">
    <text evidence="9">The sequence shown here is derived from an EMBL/GenBank/DDBJ whole genome shotgun (WGS) entry which is preliminary data.</text>
</comment>
<dbReference type="GO" id="GO:0015031">
    <property type="term" value="P:protein transport"/>
    <property type="evidence" value="ECO:0007669"/>
    <property type="project" value="UniProtKB-KW"/>
</dbReference>
<dbReference type="Proteomes" id="UP000494165">
    <property type="component" value="Unassembled WGS sequence"/>
</dbReference>
<accession>A0A8S1DEC5</accession>
<protein>
    <recommendedName>
        <fullName evidence="11">Cation-dependent mannose-6-phosphate receptor</fullName>
    </recommendedName>
</protein>
<proteinExistence type="predicted"/>
<reference evidence="9 10" key="1">
    <citation type="submission" date="2020-04" db="EMBL/GenBank/DDBJ databases">
        <authorList>
            <person name="Alioto T."/>
            <person name="Alioto T."/>
            <person name="Gomez Garrido J."/>
        </authorList>
    </citation>
    <scope>NUCLEOTIDE SEQUENCE [LARGE SCALE GENOMIC DNA]</scope>
</reference>
<keyword evidence="6 7" id="KW-0472">Membrane</keyword>
<evidence type="ECO:0008006" key="11">
    <source>
        <dbReference type="Google" id="ProtNLM"/>
    </source>
</evidence>
<dbReference type="SUPFAM" id="SSF50911">
    <property type="entry name" value="Mannose 6-phosphate receptor domain"/>
    <property type="match status" value="1"/>
</dbReference>
<dbReference type="PROSITE" id="PS51257">
    <property type="entry name" value="PROKAR_LIPOPROTEIN"/>
    <property type="match status" value="1"/>
</dbReference>
<keyword evidence="10" id="KW-1185">Reference proteome</keyword>
<dbReference type="GO" id="GO:0034045">
    <property type="term" value="C:phagophore assembly site membrane"/>
    <property type="evidence" value="ECO:0007669"/>
    <property type="project" value="UniProtKB-SubCell"/>
</dbReference>
<keyword evidence="4" id="KW-0653">Protein transport</keyword>
<dbReference type="GO" id="GO:0005802">
    <property type="term" value="C:trans-Golgi network"/>
    <property type="evidence" value="ECO:0007669"/>
    <property type="project" value="TreeGrafter"/>
</dbReference>
<comment type="subcellular location">
    <subcellularLocation>
        <location evidence="1">Preautophagosomal structure membrane</location>
        <topology evidence="1">Single-pass type I membrane protein</topology>
    </subcellularLocation>
</comment>
<evidence type="ECO:0000256" key="5">
    <source>
        <dbReference type="ARBA" id="ARBA00022989"/>
    </source>
</evidence>
<keyword evidence="2 7" id="KW-0812">Transmembrane</keyword>
<dbReference type="AlphaFoldDB" id="A0A8S1DEC5"/>
<keyword evidence="5 7" id="KW-1133">Transmembrane helix</keyword>
<evidence type="ECO:0000313" key="10">
    <source>
        <dbReference type="Proteomes" id="UP000494165"/>
    </source>
</evidence>
<evidence type="ECO:0000256" key="7">
    <source>
        <dbReference type="SAM" id="Phobius"/>
    </source>
</evidence>
<dbReference type="Pfam" id="PF09451">
    <property type="entry name" value="ATG27"/>
    <property type="match status" value="1"/>
</dbReference>
<name>A0A8S1DEC5_9INSE</name>
<feature type="transmembrane region" description="Helical" evidence="7">
    <location>
        <begin position="189"/>
        <end position="211"/>
    </location>
</feature>
<dbReference type="EMBL" id="CADEPI010000125">
    <property type="protein sequence ID" value="CAB3376173.1"/>
    <property type="molecule type" value="Genomic_DNA"/>
</dbReference>
<keyword evidence="3 8" id="KW-0732">Signal</keyword>
<feature type="chain" id="PRO_5035791779" description="Cation-dependent mannose-6-phosphate receptor" evidence="8">
    <location>
        <begin position="24"/>
        <end position="253"/>
    </location>
</feature>
<dbReference type="GO" id="GO:0000139">
    <property type="term" value="C:Golgi membrane"/>
    <property type="evidence" value="ECO:0007669"/>
    <property type="project" value="UniProtKB-SubCell"/>
</dbReference>
<evidence type="ECO:0000256" key="1">
    <source>
        <dbReference type="ARBA" id="ARBA00004472"/>
    </source>
</evidence>
<evidence type="ECO:0000256" key="6">
    <source>
        <dbReference type="ARBA" id="ARBA00023136"/>
    </source>
</evidence>
<evidence type="ECO:0000256" key="3">
    <source>
        <dbReference type="ARBA" id="ARBA00022729"/>
    </source>
</evidence>
<dbReference type="PANTHER" id="PTHR15071:SF0">
    <property type="entry name" value="MANNOSE 6-PHOSPHATE RECEPTOR-LIKE PROTEIN 1"/>
    <property type="match status" value="1"/>
</dbReference>
<dbReference type="InterPro" id="IPR009011">
    <property type="entry name" value="Man6P_isomerase_rcpt-bd_dom_sf"/>
</dbReference>